<dbReference type="Proteomes" id="UP001582793">
    <property type="component" value="Unassembled WGS sequence"/>
</dbReference>
<proteinExistence type="predicted"/>
<evidence type="ECO:0000256" key="2">
    <source>
        <dbReference type="ARBA" id="ARBA00022801"/>
    </source>
</evidence>
<accession>A0ABV5CL77</accession>
<reference evidence="6 7" key="1">
    <citation type="submission" date="2024-04" db="EMBL/GenBank/DDBJ databases">
        <title>Polymorphospora sp. isolated from Baiyangdian Lake in Xiong'an New Area.</title>
        <authorList>
            <person name="Zhang X."/>
            <person name="Liu J."/>
        </authorList>
    </citation>
    <scope>NUCLEOTIDE SEQUENCE [LARGE SCALE GENOMIC DNA]</scope>
    <source>
        <strain evidence="6 7">2-325</strain>
    </source>
</reference>
<evidence type="ECO:0000259" key="5">
    <source>
        <dbReference type="SMART" id="SM00479"/>
    </source>
</evidence>
<protein>
    <submittedName>
        <fullName evidence="6">Exonuclease domain-containing protein</fullName>
    </submittedName>
</protein>
<dbReference type="InterPro" id="IPR013520">
    <property type="entry name" value="Ribonucl_H"/>
</dbReference>
<evidence type="ECO:0000256" key="4">
    <source>
        <dbReference type="SAM" id="MobiDB-lite"/>
    </source>
</evidence>
<dbReference type="Gene3D" id="3.30.420.10">
    <property type="entry name" value="Ribonuclease H-like superfamily/Ribonuclease H"/>
    <property type="match status" value="1"/>
</dbReference>
<dbReference type="SUPFAM" id="SSF53098">
    <property type="entry name" value="Ribonuclease H-like"/>
    <property type="match status" value="1"/>
</dbReference>
<dbReference type="SMART" id="SM00479">
    <property type="entry name" value="EXOIII"/>
    <property type="match status" value="1"/>
</dbReference>
<dbReference type="NCBIfam" id="NF005927">
    <property type="entry name" value="PRK07942.1"/>
    <property type="match status" value="1"/>
</dbReference>
<evidence type="ECO:0000313" key="6">
    <source>
        <dbReference type="EMBL" id="MFB6392576.1"/>
    </source>
</evidence>
<dbReference type="EMBL" id="JBCGDC010000011">
    <property type="protein sequence ID" value="MFB6392576.1"/>
    <property type="molecule type" value="Genomic_DNA"/>
</dbReference>
<dbReference type="InterPro" id="IPR036397">
    <property type="entry name" value="RNaseH_sf"/>
</dbReference>
<feature type="compositionally biased region" description="Basic and acidic residues" evidence="4">
    <location>
        <begin position="253"/>
        <end position="276"/>
    </location>
</feature>
<dbReference type="Pfam" id="PF00929">
    <property type="entry name" value="RNase_T"/>
    <property type="match status" value="1"/>
</dbReference>
<sequence>MSWHLSNLSAFDVESSGVSVDDDRIVSATVAHVRPGEQTEVASHLIAVDVDIPAQAAEVHGITTEYARANGKPAAEVLELVAAHLTELQANGIPVIAMNASFDLTMLDRELRRHGLPTLEARLGRPVGPIVDVLLIDKHIDRFRKGSRRLVDMAAHYAVKLDDAHNATEDALAAARIAYRLAQRGALALAHPEQVAEMYRDRRYPMELVRNFQAFGRLSLVELHAAQVGWAAEQAEGLARFWLRQANDLQHQAERASDDAERETALADAEELRQRADGVSTEWPVRSFGGAR</sequence>
<gene>
    <name evidence="6" type="ORF">AAFH96_05590</name>
</gene>
<dbReference type="GO" id="GO:0004527">
    <property type="term" value="F:exonuclease activity"/>
    <property type="evidence" value="ECO:0007669"/>
    <property type="project" value="UniProtKB-KW"/>
</dbReference>
<keyword evidence="2" id="KW-0378">Hydrolase</keyword>
<organism evidence="6 7">
    <name type="scientific">Polymorphospora lycopeni</name>
    <dbReference type="NCBI Taxonomy" id="3140240"/>
    <lineage>
        <taxon>Bacteria</taxon>
        <taxon>Bacillati</taxon>
        <taxon>Actinomycetota</taxon>
        <taxon>Actinomycetes</taxon>
        <taxon>Micromonosporales</taxon>
        <taxon>Micromonosporaceae</taxon>
        <taxon>Polymorphospora</taxon>
    </lineage>
</organism>
<name>A0ABV5CL77_9ACTN</name>
<comment type="caution">
    <text evidence="6">The sequence shown here is derived from an EMBL/GenBank/DDBJ whole genome shotgun (WGS) entry which is preliminary data.</text>
</comment>
<dbReference type="RefSeq" id="WP_375733291.1">
    <property type="nucleotide sequence ID" value="NZ_JBCGDC010000011.1"/>
</dbReference>
<evidence type="ECO:0000256" key="3">
    <source>
        <dbReference type="ARBA" id="ARBA00022839"/>
    </source>
</evidence>
<feature type="region of interest" description="Disordered" evidence="4">
    <location>
        <begin position="253"/>
        <end position="278"/>
    </location>
</feature>
<dbReference type="InterPro" id="IPR012337">
    <property type="entry name" value="RNaseH-like_sf"/>
</dbReference>
<keyword evidence="3 6" id="KW-0269">Exonuclease</keyword>
<dbReference type="PANTHER" id="PTHR30231:SF4">
    <property type="entry name" value="PROTEIN NEN2"/>
    <property type="match status" value="1"/>
</dbReference>
<feature type="domain" description="Exonuclease" evidence="5">
    <location>
        <begin position="7"/>
        <end position="187"/>
    </location>
</feature>
<keyword evidence="7" id="KW-1185">Reference proteome</keyword>
<dbReference type="CDD" id="cd06127">
    <property type="entry name" value="DEDDh"/>
    <property type="match status" value="1"/>
</dbReference>
<dbReference type="PANTHER" id="PTHR30231">
    <property type="entry name" value="DNA POLYMERASE III SUBUNIT EPSILON"/>
    <property type="match status" value="1"/>
</dbReference>
<evidence type="ECO:0000313" key="7">
    <source>
        <dbReference type="Proteomes" id="UP001582793"/>
    </source>
</evidence>
<evidence type="ECO:0000256" key="1">
    <source>
        <dbReference type="ARBA" id="ARBA00022722"/>
    </source>
</evidence>
<keyword evidence="1" id="KW-0540">Nuclease</keyword>